<keyword evidence="2" id="KW-1185">Reference proteome</keyword>
<protein>
    <submittedName>
        <fullName evidence="1">Uncharacterized protein</fullName>
    </submittedName>
</protein>
<dbReference type="AlphaFoldDB" id="A0AAD8EQR0"/>
<feature type="non-terminal residue" evidence="1">
    <location>
        <position position="131"/>
    </location>
</feature>
<evidence type="ECO:0000313" key="1">
    <source>
        <dbReference type="EMBL" id="KAJ9599203.1"/>
    </source>
</evidence>
<gene>
    <name evidence="1" type="ORF">L9F63_010287</name>
</gene>
<reference evidence="1" key="1">
    <citation type="journal article" date="2023" name="IScience">
        <title>Live-bearing cockroach genome reveals convergent evolutionary mechanisms linked to viviparity in insects and beyond.</title>
        <authorList>
            <person name="Fouks B."/>
            <person name="Harrison M.C."/>
            <person name="Mikhailova A.A."/>
            <person name="Marchal E."/>
            <person name="English S."/>
            <person name="Carruthers M."/>
            <person name="Jennings E.C."/>
            <person name="Chiamaka E.L."/>
            <person name="Frigard R.A."/>
            <person name="Pippel M."/>
            <person name="Attardo G.M."/>
            <person name="Benoit J.B."/>
            <person name="Bornberg-Bauer E."/>
            <person name="Tobe S.S."/>
        </authorList>
    </citation>
    <scope>NUCLEOTIDE SEQUENCE</scope>
    <source>
        <strain evidence="1">Stay&amp;Tobe</strain>
    </source>
</reference>
<evidence type="ECO:0000313" key="2">
    <source>
        <dbReference type="Proteomes" id="UP001233999"/>
    </source>
</evidence>
<name>A0AAD8EQR0_DIPPU</name>
<comment type="caution">
    <text evidence="1">The sequence shown here is derived from an EMBL/GenBank/DDBJ whole genome shotgun (WGS) entry which is preliminary data.</text>
</comment>
<feature type="non-terminal residue" evidence="1">
    <location>
        <position position="1"/>
    </location>
</feature>
<organism evidence="1 2">
    <name type="scientific">Diploptera punctata</name>
    <name type="common">Pacific beetle cockroach</name>
    <dbReference type="NCBI Taxonomy" id="6984"/>
    <lineage>
        <taxon>Eukaryota</taxon>
        <taxon>Metazoa</taxon>
        <taxon>Ecdysozoa</taxon>
        <taxon>Arthropoda</taxon>
        <taxon>Hexapoda</taxon>
        <taxon>Insecta</taxon>
        <taxon>Pterygota</taxon>
        <taxon>Neoptera</taxon>
        <taxon>Polyneoptera</taxon>
        <taxon>Dictyoptera</taxon>
        <taxon>Blattodea</taxon>
        <taxon>Blaberoidea</taxon>
        <taxon>Blaberidae</taxon>
        <taxon>Diplopterinae</taxon>
        <taxon>Diploptera</taxon>
    </lineage>
</organism>
<reference evidence="1" key="2">
    <citation type="submission" date="2023-05" db="EMBL/GenBank/DDBJ databases">
        <authorList>
            <person name="Fouks B."/>
        </authorList>
    </citation>
    <scope>NUCLEOTIDE SEQUENCE</scope>
    <source>
        <strain evidence="1">Stay&amp;Tobe</strain>
        <tissue evidence="1">Testes</tissue>
    </source>
</reference>
<accession>A0AAD8EQR0</accession>
<dbReference type="Proteomes" id="UP001233999">
    <property type="component" value="Unassembled WGS sequence"/>
</dbReference>
<dbReference type="EMBL" id="JASPKZ010000827">
    <property type="protein sequence ID" value="KAJ9599203.1"/>
    <property type="molecule type" value="Genomic_DNA"/>
</dbReference>
<sequence length="131" mass="15652">IQYYTCFYIWYGYIEPTIYNLRYYGDVLRFLRINPSPSNDPTTYSRAYNTLSASSFLYSQSLQNAKYMCEYKDLVCVETVLRANKMYNIDSISVLRGFHYIYEFRKPDEVRRSEKLSKFANMGVLHFSAKR</sequence>
<proteinExistence type="predicted"/>